<gene>
    <name evidence="2" type="ORF">GCM10023350_35370</name>
</gene>
<comment type="caution">
    <text evidence="2">The sequence shown here is derived from an EMBL/GenBank/DDBJ whole genome shotgun (WGS) entry which is preliminary data.</text>
</comment>
<dbReference type="Proteomes" id="UP001499882">
    <property type="component" value="Unassembled WGS sequence"/>
</dbReference>
<name>A0ABP8Z658_9ACTN</name>
<sequence length="53" mass="5574">MMRRMGRPGLIGTVARTAVIAGTATAMSNAVSRRQQGILTDAEFAAAKQRLLG</sequence>
<dbReference type="InterPro" id="IPR018649">
    <property type="entry name" value="SHOCT"/>
</dbReference>
<protein>
    <recommendedName>
        <fullName evidence="1">SHOCT domain-containing protein</fullName>
    </recommendedName>
</protein>
<dbReference type="Pfam" id="PF09851">
    <property type="entry name" value="SHOCT"/>
    <property type="match status" value="1"/>
</dbReference>
<accession>A0ABP8Z658</accession>
<evidence type="ECO:0000313" key="3">
    <source>
        <dbReference type="Proteomes" id="UP001499882"/>
    </source>
</evidence>
<dbReference type="EMBL" id="BAABKN010000023">
    <property type="protein sequence ID" value="GAA4747447.1"/>
    <property type="molecule type" value="Genomic_DNA"/>
</dbReference>
<proteinExistence type="predicted"/>
<feature type="domain" description="SHOCT" evidence="1">
    <location>
        <begin position="32"/>
        <end position="52"/>
    </location>
</feature>
<organism evidence="2 3">
    <name type="scientific">Nocardioides endophyticus</name>
    <dbReference type="NCBI Taxonomy" id="1353775"/>
    <lineage>
        <taxon>Bacteria</taxon>
        <taxon>Bacillati</taxon>
        <taxon>Actinomycetota</taxon>
        <taxon>Actinomycetes</taxon>
        <taxon>Propionibacteriales</taxon>
        <taxon>Nocardioidaceae</taxon>
        <taxon>Nocardioides</taxon>
    </lineage>
</organism>
<keyword evidence="3" id="KW-1185">Reference proteome</keyword>
<evidence type="ECO:0000313" key="2">
    <source>
        <dbReference type="EMBL" id="GAA4747447.1"/>
    </source>
</evidence>
<evidence type="ECO:0000259" key="1">
    <source>
        <dbReference type="Pfam" id="PF09851"/>
    </source>
</evidence>
<reference evidence="3" key="1">
    <citation type="journal article" date="2019" name="Int. J. Syst. Evol. Microbiol.">
        <title>The Global Catalogue of Microorganisms (GCM) 10K type strain sequencing project: providing services to taxonomists for standard genome sequencing and annotation.</title>
        <authorList>
            <consortium name="The Broad Institute Genomics Platform"/>
            <consortium name="The Broad Institute Genome Sequencing Center for Infectious Disease"/>
            <person name="Wu L."/>
            <person name="Ma J."/>
        </authorList>
    </citation>
    <scope>NUCLEOTIDE SEQUENCE [LARGE SCALE GENOMIC DNA]</scope>
    <source>
        <strain evidence="3">JCM 18532</strain>
    </source>
</reference>